<dbReference type="InterPro" id="IPR011049">
    <property type="entry name" value="Serralysin-like_metalloprot_C"/>
</dbReference>
<organism evidence="1">
    <name type="scientific">viral metagenome</name>
    <dbReference type="NCBI Taxonomy" id="1070528"/>
    <lineage>
        <taxon>unclassified sequences</taxon>
        <taxon>metagenomes</taxon>
        <taxon>organismal metagenomes</taxon>
    </lineage>
</organism>
<evidence type="ECO:0000313" key="1">
    <source>
        <dbReference type="EMBL" id="QHU07994.1"/>
    </source>
</evidence>
<name>A0A6C0JW91_9ZZZZ</name>
<dbReference type="EMBL" id="MN740694">
    <property type="protein sequence ID" value="QHU07994.1"/>
    <property type="molecule type" value="Genomic_DNA"/>
</dbReference>
<reference evidence="1" key="1">
    <citation type="journal article" date="2020" name="Nature">
        <title>Giant virus diversity and host interactions through global metagenomics.</title>
        <authorList>
            <person name="Schulz F."/>
            <person name="Roux S."/>
            <person name="Paez-Espino D."/>
            <person name="Jungbluth S."/>
            <person name="Walsh D.A."/>
            <person name="Denef V.J."/>
            <person name="McMahon K.D."/>
            <person name="Konstantinidis K.T."/>
            <person name="Eloe-Fadrosh E.A."/>
            <person name="Kyrpides N.C."/>
            <person name="Woyke T."/>
        </authorList>
    </citation>
    <scope>NUCLEOTIDE SEQUENCE</scope>
    <source>
        <strain evidence="1">GVMAG-S-1062768-28</strain>
    </source>
</reference>
<accession>A0A6C0JW91</accession>
<dbReference type="Gene3D" id="2.150.10.10">
    <property type="entry name" value="Serralysin-like metalloprotease, C-terminal"/>
    <property type="match status" value="1"/>
</dbReference>
<protein>
    <submittedName>
        <fullName evidence="1">Uncharacterized protein</fullName>
    </submittedName>
</protein>
<dbReference type="AlphaFoldDB" id="A0A6C0JW91"/>
<proteinExistence type="predicted"/>
<dbReference type="SUPFAM" id="SSF101967">
    <property type="entry name" value="Adhesin YadA, collagen-binding domain"/>
    <property type="match status" value="1"/>
</dbReference>
<sequence length="158" mass="17246">MSVYNSDEVKIVGNNHVVNGDRCQVDGNNCVVNGDRCEVQGNNNVINGDRCKVQGNNHVINGDHTELYGNNCIINGDNTIDNGKNNTKKSPKRSVFTNYDNSVISSGGTMNIFGGIRICNGYPVSKDVGRFNSMVCTGDNVFVDGEKLVLRNNEWSKP</sequence>